<keyword evidence="8" id="KW-1185">Reference proteome</keyword>
<dbReference type="EnsemblProtists" id="EOD05739">
    <property type="protein sequence ID" value="EOD05739"/>
    <property type="gene ID" value="EMIHUDRAFT_453598"/>
</dbReference>
<keyword evidence="2 5" id="KW-0812">Transmembrane</keyword>
<dbReference type="HOGENOM" id="CLU_1020966_0_0_1"/>
<evidence type="ECO:0000256" key="4">
    <source>
        <dbReference type="ARBA" id="ARBA00023136"/>
    </source>
</evidence>
<dbReference type="GO" id="GO:0016020">
    <property type="term" value="C:membrane"/>
    <property type="evidence" value="ECO:0007669"/>
    <property type="project" value="UniProtKB-SubCell"/>
</dbReference>
<dbReference type="GeneID" id="17251949"/>
<comment type="subcellular location">
    <subcellularLocation>
        <location evidence="1">Membrane</location>
    </subcellularLocation>
</comment>
<protein>
    <recommendedName>
        <fullName evidence="6">Amino acid transporter transmembrane domain-containing protein</fullName>
    </recommendedName>
</protein>
<evidence type="ECO:0000256" key="2">
    <source>
        <dbReference type="ARBA" id="ARBA00022692"/>
    </source>
</evidence>
<evidence type="ECO:0000256" key="1">
    <source>
        <dbReference type="ARBA" id="ARBA00004370"/>
    </source>
</evidence>
<name>A0A0D3I3A4_EMIH1</name>
<evidence type="ECO:0000256" key="3">
    <source>
        <dbReference type="ARBA" id="ARBA00022989"/>
    </source>
</evidence>
<accession>A0A0D3I3A4</accession>
<feature type="transmembrane region" description="Helical" evidence="5">
    <location>
        <begin position="101"/>
        <end position="120"/>
    </location>
</feature>
<dbReference type="InterPro" id="IPR013057">
    <property type="entry name" value="AA_transpt_TM"/>
</dbReference>
<proteinExistence type="predicted"/>
<dbReference type="Pfam" id="PF01490">
    <property type="entry name" value="Aa_trans"/>
    <property type="match status" value="1"/>
</dbReference>
<dbReference type="KEGG" id="ehx:EMIHUDRAFT_453598"/>
<keyword evidence="3 5" id="KW-1133">Transmembrane helix</keyword>
<keyword evidence="4 5" id="KW-0472">Membrane</keyword>
<evidence type="ECO:0000313" key="8">
    <source>
        <dbReference type="Proteomes" id="UP000013827"/>
    </source>
</evidence>
<evidence type="ECO:0000259" key="6">
    <source>
        <dbReference type="Pfam" id="PF01490"/>
    </source>
</evidence>
<evidence type="ECO:0000256" key="5">
    <source>
        <dbReference type="SAM" id="Phobius"/>
    </source>
</evidence>
<feature type="transmembrane region" description="Helical" evidence="5">
    <location>
        <begin position="160"/>
        <end position="180"/>
    </location>
</feature>
<organism evidence="7 8">
    <name type="scientific">Emiliania huxleyi (strain CCMP1516)</name>
    <dbReference type="NCBI Taxonomy" id="280463"/>
    <lineage>
        <taxon>Eukaryota</taxon>
        <taxon>Haptista</taxon>
        <taxon>Haptophyta</taxon>
        <taxon>Prymnesiophyceae</taxon>
        <taxon>Isochrysidales</taxon>
        <taxon>Noelaerhabdaceae</taxon>
        <taxon>Emiliania</taxon>
    </lineage>
</organism>
<reference evidence="8" key="1">
    <citation type="journal article" date="2013" name="Nature">
        <title>Pan genome of the phytoplankton Emiliania underpins its global distribution.</title>
        <authorList>
            <person name="Read B.A."/>
            <person name="Kegel J."/>
            <person name="Klute M.J."/>
            <person name="Kuo A."/>
            <person name="Lefebvre S.C."/>
            <person name="Maumus F."/>
            <person name="Mayer C."/>
            <person name="Miller J."/>
            <person name="Monier A."/>
            <person name="Salamov A."/>
            <person name="Young J."/>
            <person name="Aguilar M."/>
            <person name="Claverie J.M."/>
            <person name="Frickenhaus S."/>
            <person name="Gonzalez K."/>
            <person name="Herman E.K."/>
            <person name="Lin Y.C."/>
            <person name="Napier J."/>
            <person name="Ogata H."/>
            <person name="Sarno A.F."/>
            <person name="Shmutz J."/>
            <person name="Schroeder D."/>
            <person name="de Vargas C."/>
            <person name="Verret F."/>
            <person name="von Dassow P."/>
            <person name="Valentin K."/>
            <person name="Van de Peer Y."/>
            <person name="Wheeler G."/>
            <person name="Dacks J.B."/>
            <person name="Delwiche C.F."/>
            <person name="Dyhrman S.T."/>
            <person name="Glockner G."/>
            <person name="John U."/>
            <person name="Richards T."/>
            <person name="Worden A.Z."/>
            <person name="Zhang X."/>
            <person name="Grigoriev I.V."/>
            <person name="Allen A.E."/>
            <person name="Bidle K."/>
            <person name="Borodovsky M."/>
            <person name="Bowler C."/>
            <person name="Brownlee C."/>
            <person name="Cock J.M."/>
            <person name="Elias M."/>
            <person name="Gladyshev V.N."/>
            <person name="Groth M."/>
            <person name="Guda C."/>
            <person name="Hadaegh A."/>
            <person name="Iglesias-Rodriguez M.D."/>
            <person name="Jenkins J."/>
            <person name="Jones B.M."/>
            <person name="Lawson T."/>
            <person name="Leese F."/>
            <person name="Lindquist E."/>
            <person name="Lobanov A."/>
            <person name="Lomsadze A."/>
            <person name="Malik S.B."/>
            <person name="Marsh M.E."/>
            <person name="Mackinder L."/>
            <person name="Mock T."/>
            <person name="Mueller-Roeber B."/>
            <person name="Pagarete A."/>
            <person name="Parker M."/>
            <person name="Probert I."/>
            <person name="Quesneville H."/>
            <person name="Raines C."/>
            <person name="Rensing S.A."/>
            <person name="Riano-Pachon D.M."/>
            <person name="Richier S."/>
            <person name="Rokitta S."/>
            <person name="Shiraiwa Y."/>
            <person name="Soanes D.M."/>
            <person name="van der Giezen M."/>
            <person name="Wahlund T.M."/>
            <person name="Williams B."/>
            <person name="Wilson W."/>
            <person name="Wolfe G."/>
            <person name="Wurch L.L."/>
        </authorList>
    </citation>
    <scope>NUCLEOTIDE SEQUENCE</scope>
</reference>
<dbReference type="Proteomes" id="UP000013827">
    <property type="component" value="Unassembled WGS sequence"/>
</dbReference>
<dbReference type="PaxDb" id="2903-EOD05739"/>
<dbReference type="AlphaFoldDB" id="A0A0D3I3A4"/>
<dbReference type="RefSeq" id="XP_005758168.1">
    <property type="nucleotide sequence ID" value="XM_005758111.1"/>
</dbReference>
<sequence>MDSALATFGRCCCPNVACLQDQARAGSVGEIESKDTTLVSSLTRKSVALPEERGHLDAKAGPKSSGQQTWALTNRDRSRIQRELLRLRTYSFGSKFETQRLRVAITLGFIAFTTLIGLVLDDIGKVVDLIGSVCGSTIAFAFPCWAYFKLFPDRRASPFSIISSALLVLGLVLIPLGVALTDAEAALPIEATPAGTGRSRCLAASDQGGRRGLRHTGCMLQLFSVAAAPSRSAVSLKRQSSSSPVSLVMLHLYDLMYCCSSLYDLCCIIPTTP</sequence>
<feature type="domain" description="Amino acid transporter transmembrane" evidence="6">
    <location>
        <begin position="89"/>
        <end position="176"/>
    </location>
</feature>
<feature type="transmembrane region" description="Helical" evidence="5">
    <location>
        <begin position="126"/>
        <end position="148"/>
    </location>
</feature>
<reference evidence="7" key="2">
    <citation type="submission" date="2024-10" db="UniProtKB">
        <authorList>
            <consortium name="EnsemblProtists"/>
        </authorList>
    </citation>
    <scope>IDENTIFICATION</scope>
</reference>
<evidence type="ECO:0000313" key="7">
    <source>
        <dbReference type="EnsemblProtists" id="EOD05739"/>
    </source>
</evidence>